<dbReference type="GO" id="GO:0006355">
    <property type="term" value="P:regulation of DNA-templated transcription"/>
    <property type="evidence" value="ECO:0007669"/>
    <property type="project" value="InterPro"/>
</dbReference>
<protein>
    <submittedName>
        <fullName evidence="6">Response regulator protein VraR</fullName>
    </submittedName>
</protein>
<dbReference type="PROSITE" id="PS00622">
    <property type="entry name" value="HTH_LUXR_1"/>
    <property type="match status" value="1"/>
</dbReference>
<evidence type="ECO:0000256" key="1">
    <source>
        <dbReference type="ARBA" id="ARBA00022553"/>
    </source>
</evidence>
<evidence type="ECO:0000313" key="6">
    <source>
        <dbReference type="EMBL" id="KPC54469.1"/>
    </source>
</evidence>
<organism evidence="6 7">
    <name type="scientific">Amantichitinum ursilacus</name>
    <dbReference type="NCBI Taxonomy" id="857265"/>
    <lineage>
        <taxon>Bacteria</taxon>
        <taxon>Pseudomonadati</taxon>
        <taxon>Pseudomonadota</taxon>
        <taxon>Betaproteobacteria</taxon>
        <taxon>Neisseriales</taxon>
        <taxon>Chitinibacteraceae</taxon>
        <taxon>Amantichitinum</taxon>
    </lineage>
</organism>
<dbReference type="PANTHER" id="PTHR45566:SF2">
    <property type="entry name" value="NARL SUBFAMILY"/>
    <property type="match status" value="1"/>
</dbReference>
<reference evidence="6 7" key="1">
    <citation type="submission" date="2015-07" db="EMBL/GenBank/DDBJ databases">
        <title>Draft genome sequence of the Amantichitinum ursilacus IGB-41, a new chitin-degrading bacterium.</title>
        <authorList>
            <person name="Kirstahler P."/>
            <person name="Guenther M."/>
            <person name="Grumaz C."/>
            <person name="Rupp S."/>
            <person name="Zibek S."/>
            <person name="Sohn K."/>
        </authorList>
    </citation>
    <scope>NUCLEOTIDE SEQUENCE [LARGE SCALE GENOMIC DNA]</scope>
    <source>
        <strain evidence="6 7">IGB-41</strain>
    </source>
</reference>
<accession>A0A0N0XKE7</accession>
<sequence length="216" mass="23629">MFTTAETAITPRPITVLAVDDHPLLREGIGGVIGSQADMHLVGEASNGREAVEMYLAHRPDVTLMDIVMPEMDGIEALTQIRRQDAKARIVMLTTYRGDVQALNAIKAGASGYLLKSMLRKELLETIRSVHAGQRRIPPEVAMELAEHVSQDNLSQREIEVLQQAAAGRSNKRIGAQLSISEETVKAHMKNILAKLIANDRTHAVTIALKRGIISV</sequence>
<dbReference type="SUPFAM" id="SSF52172">
    <property type="entry name" value="CheY-like"/>
    <property type="match status" value="1"/>
</dbReference>
<dbReference type="GO" id="GO:0003677">
    <property type="term" value="F:DNA binding"/>
    <property type="evidence" value="ECO:0007669"/>
    <property type="project" value="UniProtKB-KW"/>
</dbReference>
<evidence type="ECO:0000259" key="4">
    <source>
        <dbReference type="PROSITE" id="PS50043"/>
    </source>
</evidence>
<feature type="domain" description="Response regulatory" evidence="5">
    <location>
        <begin position="15"/>
        <end position="131"/>
    </location>
</feature>
<dbReference type="CDD" id="cd17535">
    <property type="entry name" value="REC_NarL-like"/>
    <property type="match status" value="1"/>
</dbReference>
<dbReference type="InterPro" id="IPR001789">
    <property type="entry name" value="Sig_transdc_resp-reg_receiver"/>
</dbReference>
<dbReference type="PANTHER" id="PTHR45566">
    <property type="entry name" value="HTH-TYPE TRANSCRIPTIONAL REGULATOR YHJB-RELATED"/>
    <property type="match status" value="1"/>
</dbReference>
<feature type="domain" description="HTH luxR-type" evidence="4">
    <location>
        <begin position="147"/>
        <end position="212"/>
    </location>
</feature>
<evidence type="ECO:0000256" key="2">
    <source>
        <dbReference type="ARBA" id="ARBA00023125"/>
    </source>
</evidence>
<dbReference type="OrthoDB" id="9780593at2"/>
<dbReference type="PROSITE" id="PS50043">
    <property type="entry name" value="HTH_LUXR_2"/>
    <property type="match status" value="1"/>
</dbReference>
<dbReference type="PRINTS" id="PR00038">
    <property type="entry name" value="HTHLUXR"/>
</dbReference>
<comment type="caution">
    <text evidence="6">The sequence shown here is derived from an EMBL/GenBank/DDBJ whole genome shotgun (WGS) entry which is preliminary data.</text>
</comment>
<dbReference type="RefSeq" id="WP_053936267.1">
    <property type="nucleotide sequence ID" value="NZ_LAQT01000002.1"/>
</dbReference>
<proteinExistence type="predicted"/>
<dbReference type="Gene3D" id="3.40.50.2300">
    <property type="match status" value="1"/>
</dbReference>
<feature type="modified residue" description="4-aspartylphosphate" evidence="3">
    <location>
        <position position="66"/>
    </location>
</feature>
<dbReference type="CDD" id="cd06170">
    <property type="entry name" value="LuxR_C_like"/>
    <property type="match status" value="1"/>
</dbReference>
<keyword evidence="1 3" id="KW-0597">Phosphoprotein</keyword>
<dbReference type="InterPro" id="IPR000792">
    <property type="entry name" value="Tscrpt_reg_LuxR_C"/>
</dbReference>
<dbReference type="SUPFAM" id="SSF46894">
    <property type="entry name" value="C-terminal effector domain of the bipartite response regulators"/>
    <property type="match status" value="1"/>
</dbReference>
<keyword evidence="2" id="KW-0238">DNA-binding</keyword>
<name>A0A0N0XKE7_9NEIS</name>
<evidence type="ECO:0000256" key="3">
    <source>
        <dbReference type="PROSITE-ProRule" id="PRU00169"/>
    </source>
</evidence>
<dbReference type="AlphaFoldDB" id="A0A0N0XKE7"/>
<gene>
    <name evidence="6" type="primary">vraR</name>
    <name evidence="6" type="ORF">WG78_02800</name>
</gene>
<evidence type="ECO:0000313" key="7">
    <source>
        <dbReference type="Proteomes" id="UP000037939"/>
    </source>
</evidence>
<dbReference type="Pfam" id="PF00072">
    <property type="entry name" value="Response_reg"/>
    <property type="match status" value="1"/>
</dbReference>
<dbReference type="Pfam" id="PF00196">
    <property type="entry name" value="GerE"/>
    <property type="match status" value="1"/>
</dbReference>
<dbReference type="InterPro" id="IPR058245">
    <property type="entry name" value="NreC/VraR/RcsB-like_REC"/>
</dbReference>
<dbReference type="STRING" id="857265.WG78_02800"/>
<dbReference type="EMBL" id="LAQT01000002">
    <property type="protein sequence ID" value="KPC54469.1"/>
    <property type="molecule type" value="Genomic_DNA"/>
</dbReference>
<dbReference type="Proteomes" id="UP000037939">
    <property type="component" value="Unassembled WGS sequence"/>
</dbReference>
<dbReference type="InterPro" id="IPR051015">
    <property type="entry name" value="EvgA-like"/>
</dbReference>
<dbReference type="PATRIC" id="fig|857265.3.peg.576"/>
<dbReference type="SMART" id="SM00448">
    <property type="entry name" value="REC"/>
    <property type="match status" value="1"/>
</dbReference>
<dbReference type="PROSITE" id="PS50110">
    <property type="entry name" value="RESPONSE_REGULATORY"/>
    <property type="match status" value="1"/>
</dbReference>
<dbReference type="GO" id="GO:0000160">
    <property type="term" value="P:phosphorelay signal transduction system"/>
    <property type="evidence" value="ECO:0007669"/>
    <property type="project" value="InterPro"/>
</dbReference>
<dbReference type="InterPro" id="IPR011006">
    <property type="entry name" value="CheY-like_superfamily"/>
</dbReference>
<dbReference type="InterPro" id="IPR016032">
    <property type="entry name" value="Sig_transdc_resp-reg_C-effctor"/>
</dbReference>
<dbReference type="SMART" id="SM00421">
    <property type="entry name" value="HTH_LUXR"/>
    <property type="match status" value="1"/>
</dbReference>
<keyword evidence="7" id="KW-1185">Reference proteome</keyword>
<evidence type="ECO:0000259" key="5">
    <source>
        <dbReference type="PROSITE" id="PS50110"/>
    </source>
</evidence>